<organism evidence="1">
    <name type="scientific">Siphoviridae sp. ctVCm11</name>
    <dbReference type="NCBI Taxonomy" id="2826358"/>
    <lineage>
        <taxon>Viruses</taxon>
        <taxon>Duplodnaviria</taxon>
        <taxon>Heunggongvirae</taxon>
        <taxon>Uroviricota</taxon>
        <taxon>Caudoviricetes</taxon>
    </lineage>
</organism>
<proteinExistence type="predicted"/>
<sequence>MKGRYLYLALNHKHAGVVTCVADSPTELARLRGTTISVVSHALARAKKNPESKSWYVSVWTEWSDAEYEKYFGREPS</sequence>
<evidence type="ECO:0000313" key="1">
    <source>
        <dbReference type="EMBL" id="DAE19894.1"/>
    </source>
</evidence>
<protein>
    <submittedName>
        <fullName evidence="1">Uncharacterized protein</fullName>
    </submittedName>
</protein>
<reference evidence="1" key="1">
    <citation type="journal article" date="2021" name="Proc. Natl. Acad. Sci. U.S.A.">
        <title>A Catalog of Tens of Thousands of Viruses from Human Metagenomes Reveals Hidden Associations with Chronic Diseases.</title>
        <authorList>
            <person name="Tisza M.J."/>
            <person name="Buck C.B."/>
        </authorList>
    </citation>
    <scope>NUCLEOTIDE SEQUENCE</scope>
    <source>
        <strain evidence="1">CtVCm11</strain>
    </source>
</reference>
<name>A0A8S5QKU8_9CAUD</name>
<dbReference type="EMBL" id="BK015688">
    <property type="protein sequence ID" value="DAE19894.1"/>
    <property type="molecule type" value="Genomic_DNA"/>
</dbReference>
<accession>A0A8S5QKU8</accession>